<evidence type="ECO:0000256" key="3">
    <source>
        <dbReference type="ARBA" id="ARBA00022475"/>
    </source>
</evidence>
<evidence type="ECO:0000256" key="4">
    <source>
        <dbReference type="ARBA" id="ARBA00022692"/>
    </source>
</evidence>
<evidence type="ECO:0000256" key="8">
    <source>
        <dbReference type="SAM" id="Phobius"/>
    </source>
</evidence>
<evidence type="ECO:0000313" key="9">
    <source>
        <dbReference type="EMBL" id="BEH00485.1"/>
    </source>
</evidence>
<evidence type="ECO:0000256" key="5">
    <source>
        <dbReference type="ARBA" id="ARBA00022989"/>
    </source>
</evidence>
<keyword evidence="7" id="KW-0653">Protein transport</keyword>
<dbReference type="PANTHER" id="PTHR30558">
    <property type="entry name" value="EXBD MEMBRANE COMPONENT OF PMF-DRIVEN MACROMOLECULE IMPORT SYSTEM"/>
    <property type="match status" value="1"/>
</dbReference>
<evidence type="ECO:0000256" key="1">
    <source>
        <dbReference type="ARBA" id="ARBA00004162"/>
    </source>
</evidence>
<evidence type="ECO:0000256" key="7">
    <source>
        <dbReference type="RuleBase" id="RU003879"/>
    </source>
</evidence>
<evidence type="ECO:0000256" key="6">
    <source>
        <dbReference type="ARBA" id="ARBA00023136"/>
    </source>
</evidence>
<dbReference type="Proteomes" id="UP001496674">
    <property type="component" value="Chromosome"/>
</dbReference>
<comment type="similarity">
    <text evidence="2 7">Belongs to the ExbD/TolR family.</text>
</comment>
<gene>
    <name evidence="9" type="ORF">BSYN_27490</name>
</gene>
<evidence type="ECO:0000256" key="2">
    <source>
        <dbReference type="ARBA" id="ARBA00005811"/>
    </source>
</evidence>
<dbReference type="RefSeq" id="WP_353331868.1">
    <property type="nucleotide sequence ID" value="NZ_AP028055.1"/>
</dbReference>
<sequence length="196" mass="22171">MKMKRLQRTVTEIDINLTTGIVFLLLVFFIVITSVNPDQGLERRLPPAIGKYTPISVEPRNVLNVLLTDNDELVCGNQIVGIGDLRELAKQFISNPQNDPKLPEKEVRNINLLGKMAVTSKHVISVQCGRETTYQAYIDVQNELIGAYNELRNDLAQKKWNKKYMELTPEQQKAVNSCYRICISEAEPLSRKGGGR</sequence>
<dbReference type="EMBL" id="AP028055">
    <property type="protein sequence ID" value="BEH00485.1"/>
    <property type="molecule type" value="Genomic_DNA"/>
</dbReference>
<keyword evidence="10" id="KW-1185">Reference proteome</keyword>
<keyword evidence="7" id="KW-0813">Transport</keyword>
<name>A0ABN6Z7H3_9BACE</name>
<reference evidence="9 10" key="1">
    <citation type="submission" date="2023-04" db="EMBL/GenBank/DDBJ databases">
        <title>Draft genome sequence of acteroides sedimenti strain YN3PY1.</title>
        <authorList>
            <person name="Yoshida N."/>
        </authorList>
    </citation>
    <scope>NUCLEOTIDE SEQUENCE [LARGE SCALE GENOMIC DNA]</scope>
    <source>
        <strain evidence="9 10">YN3PY1</strain>
    </source>
</reference>
<proteinExistence type="inferred from homology"/>
<keyword evidence="3" id="KW-1003">Cell membrane</keyword>
<dbReference type="PANTHER" id="PTHR30558:SF3">
    <property type="entry name" value="BIOPOLYMER TRANSPORT PROTEIN EXBD-RELATED"/>
    <property type="match status" value="1"/>
</dbReference>
<organism evidence="9 10">
    <name type="scientific">Bacteroides sedimenti</name>
    <dbReference type="NCBI Taxonomy" id="2136147"/>
    <lineage>
        <taxon>Bacteria</taxon>
        <taxon>Pseudomonadati</taxon>
        <taxon>Bacteroidota</taxon>
        <taxon>Bacteroidia</taxon>
        <taxon>Bacteroidales</taxon>
        <taxon>Bacteroidaceae</taxon>
        <taxon>Bacteroides</taxon>
    </lineage>
</organism>
<dbReference type="InterPro" id="IPR003400">
    <property type="entry name" value="ExbD"/>
</dbReference>
<keyword evidence="6 8" id="KW-0472">Membrane</keyword>
<evidence type="ECO:0000313" key="10">
    <source>
        <dbReference type="Proteomes" id="UP001496674"/>
    </source>
</evidence>
<dbReference type="Pfam" id="PF02472">
    <property type="entry name" value="ExbD"/>
    <property type="match status" value="1"/>
</dbReference>
<feature type="transmembrane region" description="Helical" evidence="8">
    <location>
        <begin position="12"/>
        <end position="35"/>
    </location>
</feature>
<accession>A0ABN6Z7H3</accession>
<keyword evidence="5 8" id="KW-1133">Transmembrane helix</keyword>
<keyword evidence="4 7" id="KW-0812">Transmembrane</keyword>
<protein>
    <submittedName>
        <fullName evidence="9">Biopolymer transporter ExbD</fullName>
    </submittedName>
</protein>
<comment type="subcellular location">
    <subcellularLocation>
        <location evidence="1">Cell membrane</location>
        <topology evidence="1">Single-pass membrane protein</topology>
    </subcellularLocation>
    <subcellularLocation>
        <location evidence="7">Cell membrane</location>
        <topology evidence="7">Single-pass type II membrane protein</topology>
    </subcellularLocation>
</comment>